<dbReference type="PIRSF" id="PIRSF006429">
    <property type="entry name" value="GOGAT_lg_2"/>
    <property type="match status" value="1"/>
</dbReference>
<dbReference type="CDD" id="cd02808">
    <property type="entry name" value="GltS_FMN"/>
    <property type="match status" value="1"/>
</dbReference>
<dbReference type="EMBL" id="FXTU01000002">
    <property type="protein sequence ID" value="SMP14704.1"/>
    <property type="molecule type" value="Genomic_DNA"/>
</dbReference>
<feature type="domain" description="Glutamate synthase" evidence="3">
    <location>
        <begin position="101"/>
        <end position="409"/>
    </location>
</feature>
<evidence type="ECO:0000256" key="1">
    <source>
        <dbReference type="ARBA" id="ARBA00009716"/>
    </source>
</evidence>
<evidence type="ECO:0000313" key="4">
    <source>
        <dbReference type="EMBL" id="SMP14704.1"/>
    </source>
</evidence>
<dbReference type="Gene3D" id="3.20.20.70">
    <property type="entry name" value="Aldolase class I"/>
    <property type="match status" value="1"/>
</dbReference>
<dbReference type="Proteomes" id="UP001157946">
    <property type="component" value="Unassembled WGS sequence"/>
</dbReference>
<dbReference type="AlphaFoldDB" id="A0AA45WML7"/>
<gene>
    <name evidence="4" type="ORF">SAMN06265361_102616</name>
</gene>
<keyword evidence="5" id="KW-1185">Reference proteome</keyword>
<dbReference type="SUPFAM" id="SSF51395">
    <property type="entry name" value="FMN-linked oxidoreductases"/>
    <property type="match status" value="1"/>
</dbReference>
<dbReference type="RefSeq" id="WP_102993162.1">
    <property type="nucleotide sequence ID" value="NZ_FXTU01000002.1"/>
</dbReference>
<dbReference type="Pfam" id="PF01645">
    <property type="entry name" value="Glu_synthase"/>
    <property type="match status" value="1"/>
</dbReference>
<dbReference type="PANTHER" id="PTHR43819:SF1">
    <property type="entry name" value="ARCHAEAL-TYPE GLUTAMATE SYNTHASE [NADPH]"/>
    <property type="match status" value="1"/>
</dbReference>
<organism evidence="4 5">
    <name type="scientific">Laceyella tengchongensis</name>
    <dbReference type="NCBI Taxonomy" id="574699"/>
    <lineage>
        <taxon>Bacteria</taxon>
        <taxon>Bacillati</taxon>
        <taxon>Bacillota</taxon>
        <taxon>Bacilli</taxon>
        <taxon>Bacillales</taxon>
        <taxon>Thermoactinomycetaceae</taxon>
        <taxon>Laceyella</taxon>
    </lineage>
</organism>
<evidence type="ECO:0000259" key="3">
    <source>
        <dbReference type="Pfam" id="PF01645"/>
    </source>
</evidence>
<evidence type="ECO:0000256" key="2">
    <source>
        <dbReference type="PIRNR" id="PIRNR006429"/>
    </source>
</evidence>
<comment type="similarity">
    <text evidence="1 2">Belongs to the glutamate synthase family.</text>
</comment>
<dbReference type="InterPro" id="IPR024188">
    <property type="entry name" value="GltB"/>
</dbReference>
<name>A0AA45WML7_9BACL</name>
<evidence type="ECO:0000313" key="5">
    <source>
        <dbReference type="Proteomes" id="UP001157946"/>
    </source>
</evidence>
<dbReference type="InterPro" id="IPR013785">
    <property type="entry name" value="Aldolase_TIM"/>
</dbReference>
<comment type="caution">
    <text evidence="4">The sequence shown here is derived from an EMBL/GenBank/DDBJ whole genome shotgun (WGS) entry which is preliminary data.</text>
</comment>
<accession>A0AA45WML7</accession>
<reference evidence="4" key="1">
    <citation type="submission" date="2017-05" db="EMBL/GenBank/DDBJ databases">
        <authorList>
            <person name="Varghese N."/>
            <person name="Submissions S."/>
        </authorList>
    </citation>
    <scope>NUCLEOTIDE SEQUENCE</scope>
    <source>
        <strain evidence="4">DSM 45262</strain>
    </source>
</reference>
<dbReference type="GO" id="GO:0015930">
    <property type="term" value="F:glutamate synthase activity"/>
    <property type="evidence" value="ECO:0007669"/>
    <property type="project" value="InterPro"/>
</dbReference>
<dbReference type="PANTHER" id="PTHR43819">
    <property type="entry name" value="ARCHAEAL-TYPE GLUTAMATE SYNTHASE [NADPH]"/>
    <property type="match status" value="1"/>
</dbReference>
<dbReference type="InterPro" id="IPR002932">
    <property type="entry name" value="Glu_synthdom"/>
</dbReference>
<dbReference type="GO" id="GO:0006537">
    <property type="term" value="P:glutamate biosynthetic process"/>
    <property type="evidence" value="ECO:0007669"/>
    <property type="project" value="InterPro"/>
</dbReference>
<proteinExistence type="inferred from homology"/>
<protein>
    <submittedName>
        <fullName evidence="4">Glutamate synthase conserved region-containing protein</fullName>
    </submittedName>
</protein>
<sequence>MLTRIVHRIINSVADAVMNRMMQDPYTENLFSYVTITQKLTLRAIVEAAMRAESGKPIPRPLGSPIVLSRWEQLMFNPVHLYRMPTQDGVRVQTGVTIGPKAKKPLMLEIPILISGMSYGGALGLKAKQALARGASMAGTATNSGEAPLVPEERREARYFIGQYNRGGWMNDHESLSQLDAIEIQLGQGAQASAPMGTSSWQMDDEFRRRFNIPEGEDAPIHSRLKGVNRPEEFPPLVRKLRQTYGVPVGLKTCATHYLEDEIDCALEGGIDYIVVDGAEAGTHGGPTTLQDDVGLPTLYALARTVRHLEKRGVKHEVSVIAAGGLTTPGHFLKAMALGADAVYIGSIALVAMLQTQFNLASPFEPPVQSVLYHGKFKEDLNIEQGAEHLAKFLKSCVEEMKLTAISLGKTDLQQIGRDDLVCMDRELATVLGVDYAGWSRAEQRAAKKEEMALKPNKADSLWKWDDFMSYTSGDEAGDTTKPLH</sequence>